<dbReference type="AlphaFoldDB" id="A0A4R5FH18"/>
<organism evidence="2 3">
    <name type="scientific">Nonomuraea mesophila</name>
    <dbReference type="NCBI Taxonomy" id="2530382"/>
    <lineage>
        <taxon>Bacteria</taxon>
        <taxon>Bacillati</taxon>
        <taxon>Actinomycetota</taxon>
        <taxon>Actinomycetes</taxon>
        <taxon>Streptosporangiales</taxon>
        <taxon>Streptosporangiaceae</taxon>
        <taxon>Nonomuraea</taxon>
    </lineage>
</organism>
<gene>
    <name evidence="2" type="ORF">E1295_20080</name>
</gene>
<keyword evidence="3" id="KW-1185">Reference proteome</keyword>
<keyword evidence="1" id="KW-0812">Transmembrane</keyword>
<comment type="caution">
    <text evidence="2">The sequence shown here is derived from an EMBL/GenBank/DDBJ whole genome shotgun (WGS) entry which is preliminary data.</text>
</comment>
<evidence type="ECO:0000313" key="3">
    <source>
        <dbReference type="Proteomes" id="UP000295136"/>
    </source>
</evidence>
<feature type="transmembrane region" description="Helical" evidence="1">
    <location>
        <begin position="75"/>
        <end position="94"/>
    </location>
</feature>
<reference evidence="2 3" key="1">
    <citation type="submission" date="2019-03" db="EMBL/GenBank/DDBJ databases">
        <title>Draft genome sequences of novel Actinobacteria.</title>
        <authorList>
            <person name="Sahin N."/>
            <person name="Ay H."/>
            <person name="Saygin H."/>
        </authorList>
    </citation>
    <scope>NUCLEOTIDE SEQUENCE [LARGE SCALE GENOMIC DNA]</scope>
    <source>
        <strain evidence="2 3">6K102</strain>
    </source>
</reference>
<dbReference type="EMBL" id="SMLD01000049">
    <property type="protein sequence ID" value="TDE49946.1"/>
    <property type="molecule type" value="Genomic_DNA"/>
</dbReference>
<accession>A0A4R5FH18</accession>
<protein>
    <submittedName>
        <fullName evidence="2">Uncharacterized protein</fullName>
    </submittedName>
</protein>
<feature type="transmembrane region" description="Helical" evidence="1">
    <location>
        <begin position="144"/>
        <end position="165"/>
    </location>
</feature>
<sequence>MVVLGLVLAAAYVAGHYLAVRYAVEQVSVEIRLQRMDVTADDKWLAAERISTVEDTAYLLEEAADVREEGHVRGYLVALAAVCLMCIGILLPRLKGRARTVLVVVAGVVWGLYPVSAVLTFAQWVFLHMGDGGATGFNEEYADWLPRMLLVLVVAAALQAIGLVMQARRRPVEPTP</sequence>
<keyword evidence="1" id="KW-0472">Membrane</keyword>
<keyword evidence="1" id="KW-1133">Transmembrane helix</keyword>
<name>A0A4R5FH18_9ACTN</name>
<proteinExistence type="predicted"/>
<feature type="transmembrane region" description="Helical" evidence="1">
    <location>
        <begin position="101"/>
        <end position="124"/>
    </location>
</feature>
<dbReference type="RefSeq" id="WP_132631863.1">
    <property type="nucleotide sequence ID" value="NZ_SMLD01000049.1"/>
</dbReference>
<evidence type="ECO:0000313" key="2">
    <source>
        <dbReference type="EMBL" id="TDE49946.1"/>
    </source>
</evidence>
<dbReference type="Proteomes" id="UP000295136">
    <property type="component" value="Unassembled WGS sequence"/>
</dbReference>
<evidence type="ECO:0000256" key="1">
    <source>
        <dbReference type="SAM" id="Phobius"/>
    </source>
</evidence>